<keyword evidence="1" id="KW-0812">Transmembrane</keyword>
<dbReference type="EMBL" id="CP097507">
    <property type="protein sequence ID" value="URE02054.1"/>
    <property type="molecule type" value="Genomic_DNA"/>
</dbReference>
<evidence type="ECO:0000313" key="2">
    <source>
        <dbReference type="EMBL" id="URE02054.1"/>
    </source>
</evidence>
<organism evidence="2 3">
    <name type="scientific">Musa troglodytarum</name>
    <name type="common">fe'i banana</name>
    <dbReference type="NCBI Taxonomy" id="320322"/>
    <lineage>
        <taxon>Eukaryota</taxon>
        <taxon>Viridiplantae</taxon>
        <taxon>Streptophyta</taxon>
        <taxon>Embryophyta</taxon>
        <taxon>Tracheophyta</taxon>
        <taxon>Spermatophyta</taxon>
        <taxon>Magnoliopsida</taxon>
        <taxon>Liliopsida</taxon>
        <taxon>Zingiberales</taxon>
        <taxon>Musaceae</taxon>
        <taxon>Musa</taxon>
    </lineage>
</organism>
<keyword evidence="1" id="KW-1133">Transmembrane helix</keyword>
<evidence type="ECO:0000313" key="3">
    <source>
        <dbReference type="Proteomes" id="UP001055439"/>
    </source>
</evidence>
<evidence type="ECO:0000256" key="1">
    <source>
        <dbReference type="SAM" id="Phobius"/>
    </source>
</evidence>
<protein>
    <submittedName>
        <fullName evidence="2">Dynamin family</fullName>
    </submittedName>
</protein>
<keyword evidence="3" id="KW-1185">Reference proteome</keyword>
<proteinExistence type="predicted"/>
<accession>A0A9E7FTP5</accession>
<dbReference type="Proteomes" id="UP001055439">
    <property type="component" value="Chromosome 5"/>
</dbReference>
<dbReference type="AlphaFoldDB" id="A0A9E7FTP5"/>
<sequence length="146" mass="15985">MEITVNGVPTLAVPVDGCRYRCAISCNDATVEPRSRIPSPPTPPSTAHLIRFFLSSAALALGRIVIGMLTVFKKTNVNFQFWFAELCYGGDITIQQLYGAKATCDGSHAKDEPLSNWLSSSCCQPWGEGKQQQQQQHSLKCHDGNL</sequence>
<gene>
    <name evidence="2" type="ORF">MUK42_19488</name>
</gene>
<feature type="transmembrane region" description="Helical" evidence="1">
    <location>
        <begin position="49"/>
        <end position="72"/>
    </location>
</feature>
<name>A0A9E7FTP5_9LILI</name>
<keyword evidence="1" id="KW-0472">Membrane</keyword>
<reference evidence="2" key="1">
    <citation type="submission" date="2022-05" db="EMBL/GenBank/DDBJ databases">
        <title>The Musa troglodytarum L. genome provides insights into the mechanism of non-climacteric behaviour and enrichment of carotenoids.</title>
        <authorList>
            <person name="Wang J."/>
        </authorList>
    </citation>
    <scope>NUCLEOTIDE SEQUENCE</scope>
    <source>
        <tissue evidence="2">Leaf</tissue>
    </source>
</reference>
<dbReference type="OrthoDB" id="1716625at2759"/>